<evidence type="ECO:0000313" key="2">
    <source>
        <dbReference type="EMBL" id="TWE16897.1"/>
    </source>
</evidence>
<name>A0A561EMQ8_9ACTN</name>
<proteinExistence type="predicted"/>
<keyword evidence="3" id="KW-1185">Reference proteome</keyword>
<feature type="region of interest" description="Disordered" evidence="1">
    <location>
        <begin position="43"/>
        <end position="65"/>
    </location>
</feature>
<organism evidence="2 3">
    <name type="scientific">Kitasatospora atroaurantiaca</name>
    <dbReference type="NCBI Taxonomy" id="285545"/>
    <lineage>
        <taxon>Bacteria</taxon>
        <taxon>Bacillati</taxon>
        <taxon>Actinomycetota</taxon>
        <taxon>Actinomycetes</taxon>
        <taxon>Kitasatosporales</taxon>
        <taxon>Streptomycetaceae</taxon>
        <taxon>Kitasatospora</taxon>
    </lineage>
</organism>
<comment type="caution">
    <text evidence="2">The sequence shown here is derived from an EMBL/GenBank/DDBJ whole genome shotgun (WGS) entry which is preliminary data.</text>
</comment>
<dbReference type="Proteomes" id="UP000318416">
    <property type="component" value="Unassembled WGS sequence"/>
</dbReference>
<evidence type="ECO:0000313" key="3">
    <source>
        <dbReference type="Proteomes" id="UP000318416"/>
    </source>
</evidence>
<reference evidence="2 3" key="1">
    <citation type="submission" date="2019-06" db="EMBL/GenBank/DDBJ databases">
        <title>Sequencing the genomes of 1000 actinobacteria strains.</title>
        <authorList>
            <person name="Klenk H.-P."/>
        </authorList>
    </citation>
    <scope>NUCLEOTIDE SEQUENCE [LARGE SCALE GENOMIC DNA]</scope>
    <source>
        <strain evidence="2 3">DSM 41649</strain>
    </source>
</reference>
<protein>
    <submittedName>
        <fullName evidence="2">Uncharacterized protein</fullName>
    </submittedName>
</protein>
<accession>A0A561EMQ8</accession>
<dbReference type="AlphaFoldDB" id="A0A561EMQ8"/>
<dbReference type="EMBL" id="VIVR01000001">
    <property type="protein sequence ID" value="TWE16897.1"/>
    <property type="molecule type" value="Genomic_DNA"/>
</dbReference>
<gene>
    <name evidence="2" type="ORF">FB465_1891</name>
</gene>
<sequence length="65" mass="7110">MTAPEPELTWGYCIDCRDYGLGQFVAMIEDRAEAITQHRGCPLAAEQPPCPDRASAVGVDRQSQS</sequence>
<evidence type="ECO:0000256" key="1">
    <source>
        <dbReference type="SAM" id="MobiDB-lite"/>
    </source>
</evidence>